<dbReference type="PANTHER" id="PTHR43820">
    <property type="entry name" value="HIGH-AFFINITY BRANCHED-CHAIN AMINO ACID TRANSPORT ATP-BINDING PROTEIN LIVF"/>
    <property type="match status" value="1"/>
</dbReference>
<protein>
    <submittedName>
        <fullName evidence="8">ABC transporter-like protein</fullName>
        <ecNumber evidence="8">3.6.1.3</ecNumber>
    </submittedName>
</protein>
<dbReference type="GO" id="GO:0015807">
    <property type="term" value="P:L-amino acid transport"/>
    <property type="evidence" value="ECO:0007669"/>
    <property type="project" value="TreeGrafter"/>
</dbReference>
<dbReference type="EMBL" id="CCAE010000011">
    <property type="protein sequence ID" value="CDN87428.1"/>
    <property type="molecule type" value="Genomic_DNA"/>
</dbReference>
<evidence type="ECO:0000256" key="6">
    <source>
        <dbReference type="ARBA" id="ARBA00022970"/>
    </source>
</evidence>
<dbReference type="Proteomes" id="UP000028878">
    <property type="component" value="Unassembled WGS sequence"/>
</dbReference>
<keyword evidence="8" id="KW-0378">Hydrolase</keyword>
<keyword evidence="9" id="KW-1185">Reference proteome</keyword>
<comment type="similarity">
    <text evidence="1">Belongs to the ABC transporter superfamily.</text>
</comment>
<accession>A0A1L1PBQ6</accession>
<sequence length="231" mass="25440">MLKIENLHAYYGKSHVLHGVDFEVRAGEIVALLGRNGSGRSTTAKAVMGLVDCEGSVSWKGQEIVGRKAYEVAHLGLGYVPENRDIFPTLTVHQNLMLGQKGTGKGSRWGFEDMYTMFPRLKERQHTEAGVLSGGEQQMLTLCRTLMGDPDLIIIDEPTEGLAPKIVELVAEYLQALKARGISVLLIEQKLTIAMRISDRALVMGHGSIVFDGTPEQLKADPAVRKEWLEV</sequence>
<dbReference type="RefSeq" id="WP_009518639.1">
    <property type="nucleotide sequence ID" value="NZ_CCAE010000011.1"/>
</dbReference>
<dbReference type="InterPro" id="IPR027417">
    <property type="entry name" value="P-loop_NTPase"/>
</dbReference>
<dbReference type="PROSITE" id="PS00211">
    <property type="entry name" value="ABC_TRANSPORTER_1"/>
    <property type="match status" value="1"/>
</dbReference>
<dbReference type="SUPFAM" id="SSF52540">
    <property type="entry name" value="P-loop containing nucleoside triphosphate hydrolases"/>
    <property type="match status" value="1"/>
</dbReference>
<dbReference type="SMART" id="SM00382">
    <property type="entry name" value="AAA"/>
    <property type="match status" value="1"/>
</dbReference>
<keyword evidence="6" id="KW-0029">Amino-acid transport</keyword>
<evidence type="ECO:0000259" key="7">
    <source>
        <dbReference type="PROSITE" id="PS50893"/>
    </source>
</evidence>
<keyword evidence="2" id="KW-0813">Transport</keyword>
<evidence type="ECO:0000256" key="2">
    <source>
        <dbReference type="ARBA" id="ARBA00022448"/>
    </source>
</evidence>
<feature type="domain" description="ABC transporter" evidence="7">
    <location>
        <begin position="2"/>
        <end position="231"/>
    </location>
</feature>
<evidence type="ECO:0000256" key="5">
    <source>
        <dbReference type="ARBA" id="ARBA00022840"/>
    </source>
</evidence>
<dbReference type="CDD" id="cd03224">
    <property type="entry name" value="ABC_TM1139_LivF_branched"/>
    <property type="match status" value="1"/>
</dbReference>
<dbReference type="GO" id="GO:0016887">
    <property type="term" value="F:ATP hydrolysis activity"/>
    <property type="evidence" value="ECO:0007669"/>
    <property type="project" value="InterPro"/>
</dbReference>
<proteinExistence type="inferred from homology"/>
<dbReference type="Gene3D" id="3.40.50.300">
    <property type="entry name" value="P-loop containing nucleotide triphosphate hydrolases"/>
    <property type="match status" value="1"/>
</dbReference>
<dbReference type="InterPro" id="IPR052156">
    <property type="entry name" value="BCAA_Transport_ATP-bd_LivF"/>
</dbReference>
<keyword evidence="3" id="KW-1003">Cell membrane</keyword>
<evidence type="ECO:0000313" key="8">
    <source>
        <dbReference type="EMBL" id="CDN87428.1"/>
    </source>
</evidence>
<reference evidence="9" key="2">
    <citation type="submission" date="2014-11" db="EMBL/GenBank/DDBJ databases">
        <title>Draft genome sequence of Hydrogenophaga intermedia S1.</title>
        <authorList>
            <person name="Gan H.M."/>
            <person name="Chew T.H."/>
            <person name="Stolz A."/>
        </authorList>
    </citation>
    <scope>NUCLEOTIDE SEQUENCE [LARGE SCALE GENOMIC DNA]</scope>
    <source>
        <strain evidence="9">S1</strain>
    </source>
</reference>
<evidence type="ECO:0000256" key="4">
    <source>
        <dbReference type="ARBA" id="ARBA00022741"/>
    </source>
</evidence>
<dbReference type="PANTHER" id="PTHR43820:SF2">
    <property type="entry name" value="ABC TRANSPORTER ATP-BINDING PROTEIN"/>
    <property type="match status" value="1"/>
</dbReference>
<keyword evidence="4" id="KW-0547">Nucleotide-binding</keyword>
<evidence type="ECO:0000256" key="1">
    <source>
        <dbReference type="ARBA" id="ARBA00005417"/>
    </source>
</evidence>
<organism evidence="8 9">
    <name type="scientific">Hydrogenophaga intermedia</name>
    <dbReference type="NCBI Taxonomy" id="65786"/>
    <lineage>
        <taxon>Bacteria</taxon>
        <taxon>Pseudomonadati</taxon>
        <taxon>Pseudomonadota</taxon>
        <taxon>Betaproteobacteria</taxon>
        <taxon>Burkholderiales</taxon>
        <taxon>Comamonadaceae</taxon>
        <taxon>Hydrogenophaga</taxon>
    </lineage>
</organism>
<keyword evidence="5" id="KW-0067">ATP-binding</keyword>
<gene>
    <name evidence="8" type="ORF">BN948_01850</name>
</gene>
<dbReference type="GO" id="GO:0015658">
    <property type="term" value="F:branched-chain amino acid transmembrane transporter activity"/>
    <property type="evidence" value="ECO:0007669"/>
    <property type="project" value="TreeGrafter"/>
</dbReference>
<dbReference type="GO" id="GO:0005524">
    <property type="term" value="F:ATP binding"/>
    <property type="evidence" value="ECO:0007669"/>
    <property type="project" value="UniProtKB-KW"/>
</dbReference>
<reference evidence="9" key="1">
    <citation type="submission" date="2014-02" db="EMBL/GenBank/DDBJ databases">
        <authorList>
            <person name="Gan H."/>
        </authorList>
    </citation>
    <scope>NUCLEOTIDE SEQUENCE [LARGE SCALE GENOMIC DNA]</scope>
    <source>
        <strain evidence="9">S1</strain>
    </source>
</reference>
<dbReference type="InterPro" id="IPR003439">
    <property type="entry name" value="ABC_transporter-like_ATP-bd"/>
</dbReference>
<evidence type="ECO:0000256" key="3">
    <source>
        <dbReference type="ARBA" id="ARBA00022475"/>
    </source>
</evidence>
<dbReference type="AlphaFoldDB" id="A0A1L1PBQ6"/>
<dbReference type="Pfam" id="PF00005">
    <property type="entry name" value="ABC_tran"/>
    <property type="match status" value="1"/>
</dbReference>
<evidence type="ECO:0000313" key="9">
    <source>
        <dbReference type="Proteomes" id="UP000028878"/>
    </source>
</evidence>
<dbReference type="InterPro" id="IPR017871">
    <property type="entry name" value="ABC_transporter-like_CS"/>
</dbReference>
<keyword evidence="3" id="KW-0472">Membrane</keyword>
<dbReference type="EC" id="3.6.1.3" evidence="8"/>
<dbReference type="PROSITE" id="PS50893">
    <property type="entry name" value="ABC_TRANSPORTER_2"/>
    <property type="match status" value="1"/>
</dbReference>
<dbReference type="InterPro" id="IPR003593">
    <property type="entry name" value="AAA+_ATPase"/>
</dbReference>
<name>A0A1L1PBQ6_HYDIT</name>